<dbReference type="SUPFAM" id="SSF52047">
    <property type="entry name" value="RNI-like"/>
    <property type="match status" value="1"/>
</dbReference>
<protein>
    <recommendedName>
        <fullName evidence="2">Disease resistance protein RPS4B/Roq1-like leucine-rich repeats domain-containing protein</fullName>
    </recommendedName>
</protein>
<dbReference type="SUPFAM" id="SSF52058">
    <property type="entry name" value="L domain-like"/>
    <property type="match status" value="1"/>
</dbReference>
<dbReference type="InterPro" id="IPR058546">
    <property type="entry name" value="RPS4B/Roq1-like_LRR"/>
</dbReference>
<evidence type="ECO:0000259" key="2">
    <source>
        <dbReference type="Pfam" id="PF23286"/>
    </source>
</evidence>
<proteinExistence type="predicted"/>
<dbReference type="InterPro" id="IPR050715">
    <property type="entry name" value="LRR-SigEffector_domain"/>
</dbReference>
<keyword evidence="1" id="KW-0611">Plant defense</keyword>
<dbReference type="EMBL" id="JAYMYQ010000004">
    <property type="protein sequence ID" value="KAK7340285.1"/>
    <property type="molecule type" value="Genomic_DNA"/>
</dbReference>
<sequence>MQVGYGPFTSRFQGTEAIQGIRLNLVQSYETRWRSKAFLRTTQLKFLNLDGLQLPMERTFLPSSLKVLQWRGFSSQALPLTDEKYEFISIELSHSKIEKVWHGKKLLEKLKHMDLSFSKNLKVLSNFSGAPNLDTLNLEGCTSLTKVHASILRHKNLVLMNLKDCKSLEFLPGELEMSSLKELILTGCSKFEIVPKMGKCMKVLSKFSLGGTAIRKLPTSLEFLIGLEVLNLKDCKKLVSLPDTLCGLKCLKILDISGCSKLCKLPKGLEEMNSMQELLASGTVIEFNESSVNSHFLKWLFGSQPTSIPPSILNLSSLSVMDLSYCNLSEDSIPHDFWLLSSLVFLDLSGNNFVAPPTCIPKLSKLEVLRLNRCGKLQMLPELPSSIRTLDASNCHSLQAFNPSTLFVSLTQHPPKVCFLVLSESLASHARFDMVIPGCEIPSWFVHQENGRYVSVHHDQCVGIALCFLLVSYADPSEECSYLVKCSLADRIANKYKRYISERKLPPMDLPHLYVIFLTDDQLSHEILQHTTSHFGLTNVPHLPKLVDLNIVSCGACLVHKP</sequence>
<dbReference type="Gene3D" id="3.80.10.10">
    <property type="entry name" value="Ribonuclease Inhibitor"/>
    <property type="match status" value="3"/>
</dbReference>
<keyword evidence="4" id="KW-1185">Reference proteome</keyword>
<evidence type="ECO:0000313" key="4">
    <source>
        <dbReference type="Proteomes" id="UP001367508"/>
    </source>
</evidence>
<feature type="domain" description="Disease resistance protein RPS4B/Roq1-like leucine-rich repeats" evidence="2">
    <location>
        <begin position="178"/>
        <end position="399"/>
    </location>
</feature>
<accession>A0AAN9LQ88</accession>
<evidence type="ECO:0000256" key="1">
    <source>
        <dbReference type="ARBA" id="ARBA00022821"/>
    </source>
</evidence>
<dbReference type="Proteomes" id="UP001367508">
    <property type="component" value="Unassembled WGS sequence"/>
</dbReference>
<dbReference type="PANTHER" id="PTHR45752">
    <property type="entry name" value="LEUCINE-RICH REPEAT-CONTAINING"/>
    <property type="match status" value="1"/>
</dbReference>
<dbReference type="Pfam" id="PF23286">
    <property type="entry name" value="LRR_13"/>
    <property type="match status" value="1"/>
</dbReference>
<reference evidence="3 4" key="1">
    <citation type="submission" date="2024-01" db="EMBL/GenBank/DDBJ databases">
        <title>The genomes of 5 underutilized Papilionoideae crops provide insights into root nodulation and disease resistanc.</title>
        <authorList>
            <person name="Jiang F."/>
        </authorList>
    </citation>
    <scope>NUCLEOTIDE SEQUENCE [LARGE SCALE GENOMIC DNA]</scope>
    <source>
        <strain evidence="3">LVBAO_FW01</strain>
        <tissue evidence="3">Leaves</tissue>
    </source>
</reference>
<dbReference type="AlphaFoldDB" id="A0AAN9LQ88"/>
<name>A0AAN9LQ88_CANGL</name>
<organism evidence="3 4">
    <name type="scientific">Canavalia gladiata</name>
    <name type="common">Sword bean</name>
    <name type="synonym">Dolichos gladiatus</name>
    <dbReference type="NCBI Taxonomy" id="3824"/>
    <lineage>
        <taxon>Eukaryota</taxon>
        <taxon>Viridiplantae</taxon>
        <taxon>Streptophyta</taxon>
        <taxon>Embryophyta</taxon>
        <taxon>Tracheophyta</taxon>
        <taxon>Spermatophyta</taxon>
        <taxon>Magnoliopsida</taxon>
        <taxon>eudicotyledons</taxon>
        <taxon>Gunneridae</taxon>
        <taxon>Pentapetalae</taxon>
        <taxon>rosids</taxon>
        <taxon>fabids</taxon>
        <taxon>Fabales</taxon>
        <taxon>Fabaceae</taxon>
        <taxon>Papilionoideae</taxon>
        <taxon>50 kb inversion clade</taxon>
        <taxon>NPAAA clade</taxon>
        <taxon>indigoferoid/millettioid clade</taxon>
        <taxon>Phaseoleae</taxon>
        <taxon>Canavalia</taxon>
    </lineage>
</organism>
<comment type="caution">
    <text evidence="3">The sequence shown here is derived from an EMBL/GenBank/DDBJ whole genome shotgun (WGS) entry which is preliminary data.</text>
</comment>
<dbReference type="InterPro" id="IPR032675">
    <property type="entry name" value="LRR_dom_sf"/>
</dbReference>
<evidence type="ECO:0000313" key="3">
    <source>
        <dbReference type="EMBL" id="KAK7340285.1"/>
    </source>
</evidence>
<gene>
    <name evidence="3" type="ORF">VNO77_20987</name>
</gene>
<dbReference type="PANTHER" id="PTHR45752:SF195">
    <property type="entry name" value="LEUCINE-RICH REPEAT (LRR) FAMILY PROTEIN-RELATED"/>
    <property type="match status" value="1"/>
</dbReference>